<evidence type="ECO:0000313" key="3">
    <source>
        <dbReference type="Proteomes" id="UP000238801"/>
    </source>
</evidence>
<accession>A0A2T0X2J7</accession>
<evidence type="ECO:0000313" key="2">
    <source>
        <dbReference type="EMBL" id="PRY93084.1"/>
    </source>
</evidence>
<keyword evidence="3" id="KW-1185">Reference proteome</keyword>
<comment type="caution">
    <text evidence="2">The sequence shown here is derived from an EMBL/GenBank/DDBJ whole genome shotgun (WGS) entry which is preliminary data.</text>
</comment>
<evidence type="ECO:0000259" key="1">
    <source>
        <dbReference type="Pfam" id="PF01553"/>
    </source>
</evidence>
<dbReference type="AlphaFoldDB" id="A0A2T0X2J7"/>
<organism evidence="2 3">
    <name type="scientific">Hasllibacter halocynthiae</name>
    <dbReference type="NCBI Taxonomy" id="595589"/>
    <lineage>
        <taxon>Bacteria</taxon>
        <taxon>Pseudomonadati</taxon>
        <taxon>Pseudomonadota</taxon>
        <taxon>Alphaproteobacteria</taxon>
        <taxon>Rhodobacterales</taxon>
        <taxon>Roseobacteraceae</taxon>
        <taxon>Hasllibacter</taxon>
    </lineage>
</organism>
<keyword evidence="2" id="KW-0012">Acyltransferase</keyword>
<dbReference type="Pfam" id="PF01553">
    <property type="entry name" value="Acyltransferase"/>
    <property type="match status" value="1"/>
</dbReference>
<dbReference type="OrthoDB" id="152799at2"/>
<dbReference type="CDD" id="cd06551">
    <property type="entry name" value="LPLAT"/>
    <property type="match status" value="1"/>
</dbReference>
<dbReference type="Proteomes" id="UP000238801">
    <property type="component" value="Unassembled WGS sequence"/>
</dbReference>
<gene>
    <name evidence="2" type="ORF">BCF33_1950</name>
</gene>
<dbReference type="SUPFAM" id="SSF69593">
    <property type="entry name" value="Glycerol-3-phosphate (1)-acyltransferase"/>
    <property type="match status" value="1"/>
</dbReference>
<dbReference type="InterPro" id="IPR002123">
    <property type="entry name" value="Plipid/glycerol_acylTrfase"/>
</dbReference>
<dbReference type="EMBL" id="PVTT01000002">
    <property type="protein sequence ID" value="PRY93084.1"/>
    <property type="molecule type" value="Genomic_DNA"/>
</dbReference>
<protein>
    <submittedName>
        <fullName evidence="2">1-acyl-sn-glycerol-3-phosphate acyltransferase</fullName>
    </submittedName>
</protein>
<feature type="domain" description="Phospholipid/glycerol acyltransferase" evidence="1">
    <location>
        <begin position="47"/>
        <end position="169"/>
    </location>
</feature>
<proteinExistence type="predicted"/>
<sequence length="272" mass="29614">MPRAGPPADDPVALRSPRMCRFFAGVMRRQMARSFRAVRLLRPGLPALPEGAPTVVYSNHPSWWDPAFHIVLTTTFLPRHTTFGPIDAEALERYGFMKRIGLFGVEPGSRAGAARFLEVGRHVLADPARTLWMTAQGTFADPRAAVPIRAGLAHLMARVPGTVAVPLALEYPFWGEKRPEALAAFGAPVAAPPSKDVPRAVRTRNLQAALQRGLDETMERLSAAARERDPAAFEPVLGGRRGVGGVYGAWKRVTARAAGRAHDPDHIMDHTT</sequence>
<name>A0A2T0X2J7_9RHOB</name>
<dbReference type="GO" id="GO:0016746">
    <property type="term" value="F:acyltransferase activity"/>
    <property type="evidence" value="ECO:0007669"/>
    <property type="project" value="UniProtKB-KW"/>
</dbReference>
<reference evidence="2 3" key="1">
    <citation type="submission" date="2018-03" db="EMBL/GenBank/DDBJ databases">
        <title>Genomic Encyclopedia of Archaeal and Bacterial Type Strains, Phase II (KMG-II): from individual species to whole genera.</title>
        <authorList>
            <person name="Goeker M."/>
        </authorList>
    </citation>
    <scope>NUCLEOTIDE SEQUENCE [LARGE SCALE GENOMIC DNA]</scope>
    <source>
        <strain evidence="2 3">DSM 29318</strain>
    </source>
</reference>
<keyword evidence="2" id="KW-0808">Transferase</keyword>